<dbReference type="STRING" id="218821.SAMN05421837_107355"/>
<evidence type="ECO:0000313" key="2">
    <source>
        <dbReference type="EMBL" id="SEF34384.1"/>
    </source>
</evidence>
<evidence type="ECO:0000256" key="1">
    <source>
        <dbReference type="SAM" id="MobiDB-lite"/>
    </source>
</evidence>
<keyword evidence="3" id="KW-1185">Reference proteome</keyword>
<dbReference type="EMBL" id="FNUJ01000007">
    <property type="protein sequence ID" value="SEF34384.1"/>
    <property type="molecule type" value="Genomic_DNA"/>
</dbReference>
<dbReference type="Proteomes" id="UP000198878">
    <property type="component" value="Unassembled WGS sequence"/>
</dbReference>
<name>A0A1H5R8I9_9PSEU</name>
<proteinExistence type="predicted"/>
<dbReference type="AlphaFoldDB" id="A0A1H5R8I9"/>
<reference evidence="3" key="1">
    <citation type="submission" date="2016-10" db="EMBL/GenBank/DDBJ databases">
        <authorList>
            <person name="Varghese N."/>
            <person name="Submissions S."/>
        </authorList>
    </citation>
    <scope>NUCLEOTIDE SEQUENCE [LARGE SCALE GENOMIC DNA]</scope>
    <source>
        <strain evidence="3">DSM 44654</strain>
    </source>
</reference>
<gene>
    <name evidence="2" type="ORF">SAMN05421837_107355</name>
</gene>
<accession>A0A1H5R8I9</accession>
<feature type="region of interest" description="Disordered" evidence="1">
    <location>
        <begin position="428"/>
        <end position="449"/>
    </location>
</feature>
<dbReference type="InterPro" id="IPR006944">
    <property type="entry name" value="Phage/GTA_portal"/>
</dbReference>
<dbReference type="Pfam" id="PF04860">
    <property type="entry name" value="Phage_portal"/>
    <property type="match status" value="1"/>
</dbReference>
<sequence length="449" mass="49035">MGLLERIAQSRKRPEARDNNTVGLSMTDWQRMWRPGSQVVYDGLTYQAYQLGSSGSMNSGFYESNAVVYACEAKRVSVFSEARFQYQQMRNGRPGDLFGTPDLAILEEPWPGATTRDLLVAAELDVATYGNSYWVADHDNYLVRLDPGNVKILTEAIEDQVTGLRVGERLLGYVYMSTNDTMTVYSPHEIAHYKPIPSRWQFLGQSWMTACLQDIDADTQMTEHKRVSLRTGANLSYVVSLDKSITPDQFAAFVEKFRAATEGPANAGKTVFLGGGADIKTISQTFGDLALAATQGATETRIAACAGVHPVIVGLSEGMAGSSLNAGNYTSAKRQFVDGTMRPLWGAFCGAFQWLLKVPSGARLWYDDRDIAFLREDVKDQAEIQASDAATISTLIMAGFTPDAVVEAVHANDLKRLAGAHSGLFSVQLHPPGAEQAPPPATEKKVQKP</sequence>
<protein>
    <submittedName>
        <fullName evidence="2">Phage portal protein BeeE</fullName>
    </submittedName>
</protein>
<evidence type="ECO:0000313" key="3">
    <source>
        <dbReference type="Proteomes" id="UP000198878"/>
    </source>
</evidence>
<organism evidence="2 3">
    <name type="scientific">Amycolatopsis pretoriensis</name>
    <dbReference type="NCBI Taxonomy" id="218821"/>
    <lineage>
        <taxon>Bacteria</taxon>
        <taxon>Bacillati</taxon>
        <taxon>Actinomycetota</taxon>
        <taxon>Actinomycetes</taxon>
        <taxon>Pseudonocardiales</taxon>
        <taxon>Pseudonocardiaceae</taxon>
        <taxon>Amycolatopsis</taxon>
    </lineage>
</organism>